<protein>
    <submittedName>
        <fullName evidence="2">Uncharacterized protein</fullName>
    </submittedName>
</protein>
<proteinExistence type="predicted"/>
<keyword evidence="3" id="KW-1185">Reference proteome</keyword>
<dbReference type="EMBL" id="KZ772843">
    <property type="protein sequence ID" value="PTQ28103.1"/>
    <property type="molecule type" value="Genomic_DNA"/>
</dbReference>
<organism evidence="2 3">
    <name type="scientific">Marchantia polymorpha</name>
    <name type="common">Common liverwort</name>
    <name type="synonym">Marchantia aquatica</name>
    <dbReference type="NCBI Taxonomy" id="3197"/>
    <lineage>
        <taxon>Eukaryota</taxon>
        <taxon>Viridiplantae</taxon>
        <taxon>Streptophyta</taxon>
        <taxon>Embryophyta</taxon>
        <taxon>Marchantiophyta</taxon>
        <taxon>Marchantiopsida</taxon>
        <taxon>Marchantiidae</taxon>
        <taxon>Marchantiales</taxon>
        <taxon>Marchantiaceae</taxon>
        <taxon>Marchantia</taxon>
    </lineage>
</organism>
<reference evidence="3" key="1">
    <citation type="journal article" date="2017" name="Cell">
        <title>Insights into land plant evolution garnered from the Marchantia polymorpha genome.</title>
        <authorList>
            <person name="Bowman J.L."/>
            <person name="Kohchi T."/>
            <person name="Yamato K.T."/>
            <person name="Jenkins J."/>
            <person name="Shu S."/>
            <person name="Ishizaki K."/>
            <person name="Yamaoka S."/>
            <person name="Nishihama R."/>
            <person name="Nakamura Y."/>
            <person name="Berger F."/>
            <person name="Adam C."/>
            <person name="Aki S.S."/>
            <person name="Althoff F."/>
            <person name="Araki T."/>
            <person name="Arteaga-Vazquez M.A."/>
            <person name="Balasubrmanian S."/>
            <person name="Barry K."/>
            <person name="Bauer D."/>
            <person name="Boehm C.R."/>
            <person name="Briginshaw L."/>
            <person name="Caballero-Perez J."/>
            <person name="Catarino B."/>
            <person name="Chen F."/>
            <person name="Chiyoda S."/>
            <person name="Chovatia M."/>
            <person name="Davies K.M."/>
            <person name="Delmans M."/>
            <person name="Demura T."/>
            <person name="Dierschke T."/>
            <person name="Dolan L."/>
            <person name="Dorantes-Acosta A.E."/>
            <person name="Eklund D.M."/>
            <person name="Florent S.N."/>
            <person name="Flores-Sandoval E."/>
            <person name="Fujiyama A."/>
            <person name="Fukuzawa H."/>
            <person name="Galik B."/>
            <person name="Grimanelli D."/>
            <person name="Grimwood J."/>
            <person name="Grossniklaus U."/>
            <person name="Hamada T."/>
            <person name="Haseloff J."/>
            <person name="Hetherington A.J."/>
            <person name="Higo A."/>
            <person name="Hirakawa Y."/>
            <person name="Hundley H.N."/>
            <person name="Ikeda Y."/>
            <person name="Inoue K."/>
            <person name="Inoue S.I."/>
            <person name="Ishida S."/>
            <person name="Jia Q."/>
            <person name="Kakita M."/>
            <person name="Kanazawa T."/>
            <person name="Kawai Y."/>
            <person name="Kawashima T."/>
            <person name="Kennedy M."/>
            <person name="Kinose K."/>
            <person name="Kinoshita T."/>
            <person name="Kohara Y."/>
            <person name="Koide E."/>
            <person name="Komatsu K."/>
            <person name="Kopischke S."/>
            <person name="Kubo M."/>
            <person name="Kyozuka J."/>
            <person name="Lagercrantz U."/>
            <person name="Lin S.S."/>
            <person name="Lindquist E."/>
            <person name="Lipzen A.M."/>
            <person name="Lu C.W."/>
            <person name="De Luna E."/>
            <person name="Martienssen R.A."/>
            <person name="Minamino N."/>
            <person name="Mizutani M."/>
            <person name="Mizutani M."/>
            <person name="Mochizuki N."/>
            <person name="Monte I."/>
            <person name="Mosher R."/>
            <person name="Nagasaki H."/>
            <person name="Nakagami H."/>
            <person name="Naramoto S."/>
            <person name="Nishitani K."/>
            <person name="Ohtani M."/>
            <person name="Okamoto T."/>
            <person name="Okumura M."/>
            <person name="Phillips J."/>
            <person name="Pollak B."/>
            <person name="Reinders A."/>
            <person name="Rovekamp M."/>
            <person name="Sano R."/>
            <person name="Sawa S."/>
            <person name="Schmid M.W."/>
            <person name="Shirakawa M."/>
            <person name="Solano R."/>
            <person name="Spunde A."/>
            <person name="Suetsugu N."/>
            <person name="Sugano S."/>
            <person name="Sugiyama A."/>
            <person name="Sun R."/>
            <person name="Suzuki Y."/>
            <person name="Takenaka M."/>
            <person name="Takezawa D."/>
            <person name="Tomogane H."/>
            <person name="Tsuzuki M."/>
            <person name="Ueda T."/>
            <person name="Umeda M."/>
            <person name="Ward J.M."/>
            <person name="Watanabe Y."/>
            <person name="Yazaki K."/>
            <person name="Yokoyama R."/>
            <person name="Yoshitake Y."/>
            <person name="Yotsui I."/>
            <person name="Zachgo S."/>
            <person name="Schmutz J."/>
        </authorList>
    </citation>
    <scope>NUCLEOTIDE SEQUENCE [LARGE SCALE GENOMIC DNA]</scope>
    <source>
        <strain evidence="3">Tak-1</strain>
    </source>
</reference>
<evidence type="ECO:0000313" key="2">
    <source>
        <dbReference type="EMBL" id="PTQ28103.1"/>
    </source>
</evidence>
<accession>A0A2R6W2M9</accession>
<feature type="compositionally biased region" description="Basic and acidic residues" evidence="1">
    <location>
        <begin position="1"/>
        <end position="15"/>
    </location>
</feature>
<feature type="region of interest" description="Disordered" evidence="1">
    <location>
        <begin position="1"/>
        <end position="67"/>
    </location>
</feature>
<dbReference type="Proteomes" id="UP000244005">
    <property type="component" value="Unassembled WGS sequence"/>
</dbReference>
<evidence type="ECO:0000313" key="3">
    <source>
        <dbReference type="Proteomes" id="UP000244005"/>
    </source>
</evidence>
<dbReference type="Gramene" id="Mp6g06610.1">
    <property type="protein sequence ID" value="Mp6g06610.1.cds1"/>
    <property type="gene ID" value="Mp6g06610"/>
</dbReference>
<name>A0A2R6W2M9_MARPO</name>
<gene>
    <name evidence="2" type="ORF">MARPO_0173s0006</name>
</gene>
<dbReference type="AlphaFoldDB" id="A0A2R6W2M9"/>
<evidence type="ECO:0000256" key="1">
    <source>
        <dbReference type="SAM" id="MobiDB-lite"/>
    </source>
</evidence>
<sequence>MRWMTDEPAAHEPRRQKLFLPSTGPACRNVPDKSSTSSSSTRGKKRARDGCRAGLHRAATKGTMAGVTTSVHREHWDWDGDETRAPIQVAATTFSNILTTVQLPKQSRSFSADRQPVTGFSTSSESVGVSGTMCLGF</sequence>